<dbReference type="RefSeq" id="WP_082138439.1">
    <property type="nucleotide sequence ID" value="NZ_CP026031.1"/>
</dbReference>
<dbReference type="EMBL" id="NPBQ01000111">
    <property type="protein sequence ID" value="PAD81741.1"/>
    <property type="molecule type" value="Genomic_DNA"/>
</dbReference>
<proteinExistence type="predicted"/>
<gene>
    <name evidence="1" type="ORF">CHH57_18340</name>
</gene>
<reference evidence="1 2" key="1">
    <citation type="submission" date="2017-07" db="EMBL/GenBank/DDBJ databases">
        <title>Isolation and whole genome analysis of endospore-forming bacteria from heroin.</title>
        <authorList>
            <person name="Kalinowski J."/>
            <person name="Ahrens B."/>
            <person name="Al-Dilaimi A."/>
            <person name="Winkler A."/>
            <person name="Wibberg D."/>
            <person name="Schleenbecker U."/>
            <person name="Ruckert C."/>
            <person name="Wolfel R."/>
            <person name="Grass G."/>
        </authorList>
    </citation>
    <scope>NUCLEOTIDE SEQUENCE [LARGE SCALE GENOMIC DNA]</scope>
    <source>
        <strain evidence="1 2">7521-2</strain>
    </source>
</reference>
<dbReference type="Proteomes" id="UP000216961">
    <property type="component" value="Unassembled WGS sequence"/>
</dbReference>
<name>A0A268F8N5_NIACI</name>
<dbReference type="InterPro" id="IPR011437">
    <property type="entry name" value="DUF1540"/>
</dbReference>
<dbReference type="OrthoDB" id="1681234at2"/>
<evidence type="ECO:0000313" key="2">
    <source>
        <dbReference type="Proteomes" id="UP000216961"/>
    </source>
</evidence>
<comment type="caution">
    <text evidence="1">The sequence shown here is derived from an EMBL/GenBank/DDBJ whole genome shotgun (WGS) entry which is preliminary data.</text>
</comment>
<dbReference type="Pfam" id="PF07561">
    <property type="entry name" value="DUF1540"/>
    <property type="match status" value="1"/>
</dbReference>
<dbReference type="GeneID" id="56350891"/>
<accession>A0A268F8N5</accession>
<evidence type="ECO:0000313" key="1">
    <source>
        <dbReference type="EMBL" id="PAD81741.1"/>
    </source>
</evidence>
<dbReference type="KEGG" id="bcir:C2I06_11995"/>
<sequence>MAKDVLCEVRNCTFWEKGNRCGADQIYVVSNVGKHADTSYETDCKTFEPENSLS</sequence>
<dbReference type="AlphaFoldDB" id="A0A268F8N5"/>
<protein>
    <submittedName>
        <fullName evidence="1">DUF1540 domain-containing protein</fullName>
    </submittedName>
</protein>
<organism evidence="1 2">
    <name type="scientific">Niallia circulans</name>
    <name type="common">Bacillus circulans</name>
    <dbReference type="NCBI Taxonomy" id="1397"/>
    <lineage>
        <taxon>Bacteria</taxon>
        <taxon>Bacillati</taxon>
        <taxon>Bacillota</taxon>
        <taxon>Bacilli</taxon>
        <taxon>Bacillales</taxon>
        <taxon>Bacillaceae</taxon>
        <taxon>Niallia</taxon>
    </lineage>
</organism>